<accession>A0A1M7UNQ9</accession>
<evidence type="ECO:0000313" key="2">
    <source>
        <dbReference type="EMBL" id="SHN84598.1"/>
    </source>
</evidence>
<dbReference type="Proteomes" id="UP000184096">
    <property type="component" value="Chromosome I"/>
</dbReference>
<keyword evidence="3" id="KW-1185">Reference proteome</keyword>
<gene>
    <name evidence="2" type="ORF">SAMN05444170_5954</name>
</gene>
<dbReference type="EMBL" id="LT670849">
    <property type="protein sequence ID" value="SHN84598.1"/>
    <property type="molecule type" value="Genomic_DNA"/>
</dbReference>
<dbReference type="Pfam" id="PF07978">
    <property type="entry name" value="NIPSNAP"/>
    <property type="match status" value="1"/>
</dbReference>
<sequence length="108" mass="12277">MIYELRVYQAVPGQMAKLQARFRDHLPPIWKKHGIHAIGFWTTLVGESSNQLTYILQWDSLADLETKWTSFLNDPAWHKVRDEGDSDGPIVASINNQILAPTAFSALK</sequence>
<dbReference type="InterPro" id="IPR011008">
    <property type="entry name" value="Dimeric_a/b-barrel"/>
</dbReference>
<reference evidence="3" key="1">
    <citation type="submission" date="2016-11" db="EMBL/GenBank/DDBJ databases">
        <authorList>
            <person name="Varghese N."/>
            <person name="Submissions S."/>
        </authorList>
    </citation>
    <scope>NUCLEOTIDE SEQUENCE [LARGE SCALE GENOMIC DNA]</scope>
    <source>
        <strain evidence="3">GAS401</strain>
    </source>
</reference>
<evidence type="ECO:0000313" key="3">
    <source>
        <dbReference type="Proteomes" id="UP000184096"/>
    </source>
</evidence>
<proteinExistence type="predicted"/>
<organism evidence="2 3">
    <name type="scientific">Bradyrhizobium erythrophlei</name>
    <dbReference type="NCBI Taxonomy" id="1437360"/>
    <lineage>
        <taxon>Bacteria</taxon>
        <taxon>Pseudomonadati</taxon>
        <taxon>Pseudomonadota</taxon>
        <taxon>Alphaproteobacteria</taxon>
        <taxon>Hyphomicrobiales</taxon>
        <taxon>Nitrobacteraceae</taxon>
        <taxon>Bradyrhizobium</taxon>
    </lineage>
</organism>
<dbReference type="SUPFAM" id="SSF54909">
    <property type="entry name" value="Dimeric alpha+beta barrel"/>
    <property type="match status" value="1"/>
</dbReference>
<dbReference type="OrthoDB" id="9812037at2"/>
<evidence type="ECO:0000259" key="1">
    <source>
        <dbReference type="Pfam" id="PF07978"/>
    </source>
</evidence>
<name>A0A1M7UNQ9_9BRAD</name>
<dbReference type="Gene3D" id="3.30.70.100">
    <property type="match status" value="1"/>
</dbReference>
<protein>
    <submittedName>
        <fullName evidence="2">NIPSNAP protein</fullName>
    </submittedName>
</protein>
<feature type="domain" description="NIPSNAP" evidence="1">
    <location>
        <begin position="3"/>
        <end position="105"/>
    </location>
</feature>
<dbReference type="InterPro" id="IPR012577">
    <property type="entry name" value="NIPSNAP"/>
</dbReference>
<dbReference type="AlphaFoldDB" id="A0A1M7UNQ9"/>
<dbReference type="RefSeq" id="WP_072823384.1">
    <property type="nucleotide sequence ID" value="NZ_LT670849.1"/>
</dbReference>